<protein>
    <submittedName>
        <fullName evidence="2">Putative ATPase</fullName>
    </submittedName>
</protein>
<dbReference type="SUPFAM" id="SSF55008">
    <property type="entry name" value="HMA, heavy metal-associated domain"/>
    <property type="match status" value="1"/>
</dbReference>
<feature type="compositionally biased region" description="Basic residues" evidence="1">
    <location>
        <begin position="11"/>
        <end position="23"/>
    </location>
</feature>
<dbReference type="InterPro" id="IPR036163">
    <property type="entry name" value="HMA_dom_sf"/>
</dbReference>
<dbReference type="AlphaFoldDB" id="B5SP74"/>
<evidence type="ECO:0000313" key="2">
    <source>
        <dbReference type="EMBL" id="ACH85562.1"/>
    </source>
</evidence>
<accession>B5SP74</accession>
<organism evidence="2">
    <name type="scientific">Actinomyces sp. Lu 9419</name>
    <dbReference type="NCBI Taxonomy" id="416175"/>
    <lineage>
        <taxon>Bacteria</taxon>
        <taxon>Bacillati</taxon>
        <taxon>Actinomycetota</taxon>
        <taxon>Actinomycetes</taxon>
        <taxon>Actinomycetales</taxon>
        <taxon>Actinomycetaceae</taxon>
        <taxon>Actinomyces</taxon>
    </lineage>
</organism>
<feature type="region of interest" description="Disordered" evidence="1">
    <location>
        <begin position="1"/>
        <end position="27"/>
    </location>
</feature>
<dbReference type="GO" id="GO:0046872">
    <property type="term" value="F:metal ion binding"/>
    <property type="evidence" value="ECO:0007669"/>
    <property type="project" value="InterPro"/>
</dbReference>
<dbReference type="EMBL" id="EF120454">
    <property type="protein sequence ID" value="ACH85562.1"/>
    <property type="molecule type" value="Genomic_DNA"/>
</dbReference>
<evidence type="ECO:0000256" key="1">
    <source>
        <dbReference type="SAM" id="MobiDB-lite"/>
    </source>
</evidence>
<sequence length="543" mass="56482">MSSTTSSSTAHRTRRQPASKSRHQAPAIPVPYVTAELHTARIPLPGGENVASAVDTVRHQLPSGDQLLFYGGLTAAAAFSIIEWPVAAAIGIGNALVQRSVHKGPARAEREMPLVRLLAKAAEVVAPVLQAARTRTAAPAGRRVWAGRHRSHLEVRGLHAPGSEAAAREVETRVAAVEGVRRAEINGVLGRVVVEHDPGVDIAALSRLISAAEGEHGLDDAAMSPRSTAHPANAEPVLRDAAALAISLAGLGYATAAALLPVRVVPPLLPAVVSLVDSVPWMRSGLERKLGRAPADGLLALGGAVSHGLSRSPLGVFTHLCGRFCASRETLARQQAWAEWERSSVHRCDPVAVEPRPRPVPDGPVERATSVSGGAALAGYGTVLAASRSPQRALAMLVAGVPRPAKAGREAFAAQLTTAVSARGGLVLEPDALRRLDRVDTVVFDAPVLLTGRRAVDSVVPLDPEADAAELFVRAGRLVGSAEPGGGERFLGDWSRRTAAGVVRCCGTHGDAVARVSVVDELDPLAEALVEAAPRERCGGGGR</sequence>
<proteinExistence type="predicted"/>
<name>B5SP74_9ACTO</name>
<reference evidence="2" key="1">
    <citation type="journal article" date="2008" name="ChemBioChem">
        <title>Biosynthetic Gene Cluster of Cetoniacytone A, an Unusual Aminocyclitol from the Endosymbiotic Bacterium Actinomyces sp. Lu 9419.</title>
        <authorList>
            <person name="Wu X."/>
            <person name="Flatt P.M."/>
            <person name="Xu H."/>
            <person name="Mahmud T."/>
        </authorList>
    </citation>
    <scope>NUCLEOTIDE SEQUENCE</scope>
    <source>
        <strain evidence="2">Lu 9419</strain>
    </source>
</reference>